<feature type="compositionally biased region" description="Polar residues" evidence="1">
    <location>
        <begin position="118"/>
        <end position="143"/>
    </location>
</feature>
<reference evidence="3" key="1">
    <citation type="journal article" date="2017" name="Nat. Microbiol.">
        <title>Global analysis of biosynthetic gene clusters reveals vast potential of secondary metabolite production in Penicillium species.</title>
        <authorList>
            <person name="Nielsen J.C."/>
            <person name="Grijseels S."/>
            <person name="Prigent S."/>
            <person name="Ji B."/>
            <person name="Dainat J."/>
            <person name="Nielsen K.F."/>
            <person name="Frisvad J.C."/>
            <person name="Workman M."/>
            <person name="Nielsen J."/>
        </authorList>
    </citation>
    <scope>NUCLEOTIDE SEQUENCE [LARGE SCALE GENOMIC DNA]</scope>
    <source>
        <strain evidence="3">IBT 29486</strain>
    </source>
</reference>
<accession>A0A1V6S7J3</accession>
<feature type="compositionally biased region" description="Polar residues" evidence="1">
    <location>
        <begin position="1"/>
        <end position="12"/>
    </location>
</feature>
<sequence length="706" mass="78164">MIAQTATRHQPSPFSPHPNSGRKRKHAPDTIYPSSPSLLASTMPYLSGFDLEQPMPQTWQLSSMTAMAHEARPIDPDILKTINELDNGPINNQPQELGVLGGPVCFDSLMVFPTIEDQPQSCASPTSSKCRPSPQELGSQPWETSLLGGPVSFDSLMAFPTIEDQPQNPTSPTSSKSRLSTWPSSANDSWSCTSTERKRARSARSSNETQPFAAPVRPLSPPIEEMYPDGFVLWDPANPGKSDNIREKIPRNESELLQQREDTAALKKAGGSCMACYRAKKKCGTTTPCPPCFSKGNRICFRSWGDLCLLGPPTGGSPTILGFPSQEAKDNLQRMSDEVFKHVNAFQAIVNIRGTYGGNCTAWHWTVSRSSITLSSKTECPVDDFLAGVTSITPLVDLLKFEDQHKSSPLVWGALRMANLFMAIQGLAQARIRTSWFEITTGRLVSFYILILSFRKLAEMSREFCPDLYLALCGKDKLNSNKKNRARKENEIDPAWLAAALYYRVVCSLQDLQSNPVVARIFGPSSCYLSGVREKLEDILRNVSPRVRATGKSSSRAILEDKVPKLATSPDIDMAFWLGVLDDPEQVSSSVLGRQDSPFSPPACQMQVFLADHFPRPCRVVNTVEQHDGHLQSSVTFNDTAIFQEHNAFHNVAYPDQVPIVDSNSLFEFLGKDYDDAFDPMAPTFDTMPLDTMPFNGNIRQSLYNC</sequence>
<protein>
    <recommendedName>
        <fullName evidence="4">Zn(2)-C6 fungal-type domain-containing protein</fullName>
    </recommendedName>
</protein>
<name>A0A1V6S7J3_9EURO</name>
<evidence type="ECO:0000256" key="1">
    <source>
        <dbReference type="SAM" id="MobiDB-lite"/>
    </source>
</evidence>
<organism evidence="2 3">
    <name type="scientific">Penicillium vulpinum</name>
    <dbReference type="NCBI Taxonomy" id="29845"/>
    <lineage>
        <taxon>Eukaryota</taxon>
        <taxon>Fungi</taxon>
        <taxon>Dikarya</taxon>
        <taxon>Ascomycota</taxon>
        <taxon>Pezizomycotina</taxon>
        <taxon>Eurotiomycetes</taxon>
        <taxon>Eurotiomycetidae</taxon>
        <taxon>Eurotiales</taxon>
        <taxon>Aspergillaceae</taxon>
        <taxon>Penicillium</taxon>
    </lineage>
</organism>
<keyword evidence="3" id="KW-1185">Reference proteome</keyword>
<dbReference type="AlphaFoldDB" id="A0A1V6S7J3"/>
<comment type="caution">
    <text evidence="2">The sequence shown here is derived from an EMBL/GenBank/DDBJ whole genome shotgun (WGS) entry which is preliminary data.</text>
</comment>
<dbReference type="Proteomes" id="UP000191518">
    <property type="component" value="Unassembled WGS sequence"/>
</dbReference>
<gene>
    <name evidence="2" type="ORF">PENVUL_c005G06198</name>
</gene>
<evidence type="ECO:0000313" key="2">
    <source>
        <dbReference type="EMBL" id="OQE10035.1"/>
    </source>
</evidence>
<feature type="compositionally biased region" description="Polar residues" evidence="1">
    <location>
        <begin position="164"/>
        <end position="194"/>
    </location>
</feature>
<dbReference type="OrthoDB" id="4227365at2759"/>
<feature type="region of interest" description="Disordered" evidence="1">
    <location>
        <begin position="118"/>
        <end position="146"/>
    </location>
</feature>
<evidence type="ECO:0000313" key="3">
    <source>
        <dbReference type="Proteomes" id="UP000191518"/>
    </source>
</evidence>
<dbReference type="EMBL" id="MDYP01000005">
    <property type="protein sequence ID" value="OQE10035.1"/>
    <property type="molecule type" value="Genomic_DNA"/>
</dbReference>
<proteinExistence type="predicted"/>
<feature type="region of interest" description="Disordered" evidence="1">
    <location>
        <begin position="1"/>
        <end position="34"/>
    </location>
</feature>
<feature type="region of interest" description="Disordered" evidence="1">
    <location>
        <begin position="161"/>
        <end position="221"/>
    </location>
</feature>
<evidence type="ECO:0008006" key="4">
    <source>
        <dbReference type="Google" id="ProtNLM"/>
    </source>
</evidence>